<sequence length="214" mass="25018">MKIHSFHQYGNVKLTSKDDIVLMADSRRLYDASGNLVFCYRDHDKTYEEDMKEWSAASISLFLDMISVNQPQEPKADLISIFELADICRTCESPTNYRQLVKNAMIPKSVKKNCQWALLLHATHDEDEAFFKSSLRHMKQEAFLFPIIFDRENREFKSVSLWEAINAANPYWHDDLRKLVQSVLILPDQRTGPFVITTTADWKKVADEFDYRQS</sequence>
<gene>
    <name evidence="1" type="ORF">L201_000792</name>
</gene>
<proteinExistence type="predicted"/>
<dbReference type="EMBL" id="CP144098">
    <property type="protein sequence ID" value="WWC85922.1"/>
    <property type="molecule type" value="Genomic_DNA"/>
</dbReference>
<organism evidence="1 2">
    <name type="scientific">Kwoniella dendrophila CBS 6074</name>
    <dbReference type="NCBI Taxonomy" id="1295534"/>
    <lineage>
        <taxon>Eukaryota</taxon>
        <taxon>Fungi</taxon>
        <taxon>Dikarya</taxon>
        <taxon>Basidiomycota</taxon>
        <taxon>Agaricomycotina</taxon>
        <taxon>Tremellomycetes</taxon>
        <taxon>Tremellales</taxon>
        <taxon>Cryptococcaceae</taxon>
        <taxon>Kwoniella</taxon>
    </lineage>
</organism>
<protein>
    <submittedName>
        <fullName evidence="1">Uncharacterized protein</fullName>
    </submittedName>
</protein>
<keyword evidence="2" id="KW-1185">Reference proteome</keyword>
<dbReference type="RefSeq" id="XP_066072685.1">
    <property type="nucleotide sequence ID" value="XM_066216588.1"/>
</dbReference>
<name>A0AAX4JKJ2_9TREE</name>
<dbReference type="GeneID" id="91091464"/>
<evidence type="ECO:0000313" key="1">
    <source>
        <dbReference type="EMBL" id="WWC85922.1"/>
    </source>
</evidence>
<evidence type="ECO:0000313" key="2">
    <source>
        <dbReference type="Proteomes" id="UP001355207"/>
    </source>
</evidence>
<dbReference type="AlphaFoldDB" id="A0AAX4JKJ2"/>
<dbReference type="Proteomes" id="UP001355207">
    <property type="component" value="Chromosome 1"/>
</dbReference>
<reference evidence="1 2" key="1">
    <citation type="submission" date="2024-01" db="EMBL/GenBank/DDBJ databases">
        <title>Comparative genomics of Cryptococcus and Kwoniella reveals pathogenesis evolution and contrasting modes of karyotype evolution via chromosome fusion or intercentromeric recombination.</title>
        <authorList>
            <person name="Coelho M.A."/>
            <person name="David-Palma M."/>
            <person name="Shea T."/>
            <person name="Bowers K."/>
            <person name="McGinley-Smith S."/>
            <person name="Mohammad A.W."/>
            <person name="Gnirke A."/>
            <person name="Yurkov A.M."/>
            <person name="Nowrousian M."/>
            <person name="Sun S."/>
            <person name="Cuomo C.A."/>
            <person name="Heitman J."/>
        </authorList>
    </citation>
    <scope>NUCLEOTIDE SEQUENCE [LARGE SCALE GENOMIC DNA]</scope>
    <source>
        <strain evidence="1 2">CBS 6074</strain>
    </source>
</reference>
<accession>A0AAX4JKJ2</accession>